<dbReference type="SUPFAM" id="SSF82829">
    <property type="entry name" value="MesJ substrate recognition domain-like"/>
    <property type="match status" value="1"/>
</dbReference>
<dbReference type="GO" id="GO:0005737">
    <property type="term" value="C:cytoplasm"/>
    <property type="evidence" value="ECO:0007669"/>
    <property type="project" value="UniProtKB-SubCell"/>
</dbReference>
<dbReference type="Proteomes" id="UP000319771">
    <property type="component" value="Unassembled WGS sequence"/>
</dbReference>
<dbReference type="Gene3D" id="3.40.50.620">
    <property type="entry name" value="HUPs"/>
    <property type="match status" value="1"/>
</dbReference>
<proteinExistence type="inferred from homology"/>
<dbReference type="CDD" id="cd01992">
    <property type="entry name" value="TilS_N"/>
    <property type="match status" value="1"/>
</dbReference>
<gene>
    <name evidence="6 9" type="primary">tilS</name>
    <name evidence="9" type="ORF">E6K81_13015</name>
</gene>
<reference evidence="9 10" key="1">
    <citation type="journal article" date="2019" name="Nat. Microbiol.">
        <title>Mediterranean grassland soil C-N compound turnover is dependent on rainfall and depth, and is mediated by genomically divergent microorganisms.</title>
        <authorList>
            <person name="Diamond S."/>
            <person name="Andeer P.F."/>
            <person name="Li Z."/>
            <person name="Crits-Christoph A."/>
            <person name="Burstein D."/>
            <person name="Anantharaman K."/>
            <person name="Lane K.R."/>
            <person name="Thomas B.C."/>
            <person name="Pan C."/>
            <person name="Northen T.R."/>
            <person name="Banfield J.F."/>
        </authorList>
    </citation>
    <scope>NUCLEOTIDE SEQUENCE [LARGE SCALE GENOMIC DNA]</scope>
    <source>
        <strain evidence="9">WS_11</strain>
    </source>
</reference>
<comment type="similarity">
    <text evidence="6">Belongs to the tRNA(Ile)-lysidine synthase family.</text>
</comment>
<dbReference type="GO" id="GO:0032267">
    <property type="term" value="F:tRNA(Ile)-lysidine synthase activity"/>
    <property type="evidence" value="ECO:0007669"/>
    <property type="project" value="UniProtKB-EC"/>
</dbReference>
<dbReference type="AlphaFoldDB" id="A0A538U312"/>
<keyword evidence="4 6" id="KW-0067">ATP-binding</keyword>
<evidence type="ECO:0000313" key="10">
    <source>
        <dbReference type="Proteomes" id="UP000319771"/>
    </source>
</evidence>
<dbReference type="InterPro" id="IPR012094">
    <property type="entry name" value="tRNA_Ile_lys_synt"/>
</dbReference>
<dbReference type="InterPro" id="IPR011063">
    <property type="entry name" value="TilS/TtcA_N"/>
</dbReference>
<evidence type="ECO:0000256" key="3">
    <source>
        <dbReference type="ARBA" id="ARBA00022741"/>
    </source>
</evidence>
<accession>A0A538U312</accession>
<feature type="binding site" evidence="6">
    <location>
        <begin position="48"/>
        <end position="53"/>
    </location>
    <ligand>
        <name>ATP</name>
        <dbReference type="ChEBI" id="CHEBI:30616"/>
    </ligand>
</feature>
<dbReference type="Pfam" id="PF01171">
    <property type="entry name" value="ATP_bind_3"/>
    <property type="match status" value="1"/>
</dbReference>
<keyword evidence="6" id="KW-0963">Cytoplasm</keyword>
<evidence type="ECO:0000256" key="5">
    <source>
        <dbReference type="ARBA" id="ARBA00048539"/>
    </source>
</evidence>
<dbReference type="EC" id="6.3.4.19" evidence="6"/>
<keyword evidence="2 6" id="KW-0819">tRNA processing</keyword>
<evidence type="ECO:0000256" key="2">
    <source>
        <dbReference type="ARBA" id="ARBA00022694"/>
    </source>
</evidence>
<dbReference type="EMBL" id="VBPB01000238">
    <property type="protein sequence ID" value="TMQ70277.1"/>
    <property type="molecule type" value="Genomic_DNA"/>
</dbReference>
<dbReference type="PANTHER" id="PTHR43033">
    <property type="entry name" value="TRNA(ILE)-LYSIDINE SYNTHASE-RELATED"/>
    <property type="match status" value="1"/>
</dbReference>
<comment type="catalytic activity">
    <reaction evidence="5 6">
        <text>cytidine(34) in tRNA(Ile2) + L-lysine + ATP = lysidine(34) in tRNA(Ile2) + AMP + diphosphate + H(+)</text>
        <dbReference type="Rhea" id="RHEA:43744"/>
        <dbReference type="Rhea" id="RHEA-COMP:10625"/>
        <dbReference type="Rhea" id="RHEA-COMP:10670"/>
        <dbReference type="ChEBI" id="CHEBI:15378"/>
        <dbReference type="ChEBI" id="CHEBI:30616"/>
        <dbReference type="ChEBI" id="CHEBI:32551"/>
        <dbReference type="ChEBI" id="CHEBI:33019"/>
        <dbReference type="ChEBI" id="CHEBI:82748"/>
        <dbReference type="ChEBI" id="CHEBI:83665"/>
        <dbReference type="ChEBI" id="CHEBI:456215"/>
        <dbReference type="EC" id="6.3.4.19"/>
    </reaction>
</comment>
<protein>
    <recommendedName>
        <fullName evidence="6">tRNA(Ile)-lysidine synthase</fullName>
        <ecNumber evidence="6">6.3.4.19</ecNumber>
    </recommendedName>
    <alternativeName>
        <fullName evidence="6">tRNA(Ile)-2-lysyl-cytidine synthase</fullName>
    </alternativeName>
    <alternativeName>
        <fullName evidence="6">tRNA(Ile)-lysidine synthetase</fullName>
    </alternativeName>
</protein>
<comment type="domain">
    <text evidence="6">The N-terminal region contains the highly conserved SGGXDS motif, predicted to be a P-loop motif involved in ATP binding.</text>
</comment>
<feature type="region of interest" description="Disordered" evidence="7">
    <location>
        <begin position="370"/>
        <end position="390"/>
    </location>
</feature>
<evidence type="ECO:0000256" key="4">
    <source>
        <dbReference type="ARBA" id="ARBA00022840"/>
    </source>
</evidence>
<dbReference type="GO" id="GO:0005524">
    <property type="term" value="F:ATP binding"/>
    <property type="evidence" value="ECO:0007669"/>
    <property type="project" value="UniProtKB-UniRule"/>
</dbReference>
<evidence type="ECO:0000259" key="8">
    <source>
        <dbReference type="Pfam" id="PF01171"/>
    </source>
</evidence>
<dbReference type="GO" id="GO:0006400">
    <property type="term" value="P:tRNA modification"/>
    <property type="evidence" value="ECO:0007669"/>
    <property type="project" value="UniProtKB-UniRule"/>
</dbReference>
<comment type="subcellular location">
    <subcellularLocation>
        <location evidence="6">Cytoplasm</location>
    </subcellularLocation>
</comment>
<keyword evidence="3 6" id="KW-0547">Nucleotide-binding</keyword>
<dbReference type="InterPro" id="IPR012795">
    <property type="entry name" value="tRNA_Ile_lys_synt_N"/>
</dbReference>
<comment type="function">
    <text evidence="6">Ligates lysine onto the cytidine present at position 34 of the AUA codon-specific tRNA(Ile) that contains the anticodon CAU, in an ATP-dependent manner. Cytidine is converted to lysidine, thus changing the amino acid specificity of the tRNA from methionine to isoleucine.</text>
</comment>
<keyword evidence="1 6" id="KW-0436">Ligase</keyword>
<dbReference type="NCBIfam" id="TIGR02432">
    <property type="entry name" value="lysidine_TilS_N"/>
    <property type="match status" value="1"/>
</dbReference>
<dbReference type="HAMAP" id="MF_01161">
    <property type="entry name" value="tRNA_Ile_lys_synt"/>
    <property type="match status" value="1"/>
</dbReference>
<evidence type="ECO:0000313" key="9">
    <source>
        <dbReference type="EMBL" id="TMQ70277.1"/>
    </source>
</evidence>
<evidence type="ECO:0000256" key="6">
    <source>
        <dbReference type="HAMAP-Rule" id="MF_01161"/>
    </source>
</evidence>
<feature type="domain" description="tRNA(Ile)-lysidine/2-thiocytidine synthase N-terminal" evidence="8">
    <location>
        <begin position="43"/>
        <end position="222"/>
    </location>
</feature>
<name>A0A538U312_UNCEI</name>
<dbReference type="InterPro" id="IPR014729">
    <property type="entry name" value="Rossmann-like_a/b/a_fold"/>
</dbReference>
<evidence type="ECO:0000256" key="1">
    <source>
        <dbReference type="ARBA" id="ARBA00022598"/>
    </source>
</evidence>
<dbReference type="SUPFAM" id="SSF52402">
    <property type="entry name" value="Adenine nucleotide alpha hydrolases-like"/>
    <property type="match status" value="1"/>
</dbReference>
<dbReference type="PANTHER" id="PTHR43033:SF1">
    <property type="entry name" value="TRNA(ILE)-LYSIDINE SYNTHASE-RELATED"/>
    <property type="match status" value="1"/>
</dbReference>
<sequence length="390" mass="42639">MSGVRVPAPPPITPRPRQRLRRLEPLLRRALRGECALPEGSRLLVAVSGGADSTALLLGLHSVAPEFGLSLHAAHLHHGLRGPEADADLEFVSALCARLDVPLAAARWDCRARMRRRGLTGQAGLRVLRREFLAQVARRTASAAIATAHTADDQLETLLLRLMRGSGLAGLGGIHPRRGSWIRPLLAAPRAEVEADLRSAGQVWREDSSNQDPRYARSRVRHDVIPAMLRAMDRAGSGRIEGRVADAISPTERPQSPRAGLARRVAAAARELRGAWGVVARRSARVLAQVEKVHGREFALDSRRLGSYPATIQRTVFRLLWQRPGHTSQDLTERHLNALQSLVATPRRGSRVDLPGGWRAVCDRGMIVMRRGGGHEPPPRPRAVPARGHS</sequence>
<evidence type="ECO:0000256" key="7">
    <source>
        <dbReference type="SAM" id="MobiDB-lite"/>
    </source>
</evidence>
<comment type="caution">
    <text evidence="9">The sequence shown here is derived from an EMBL/GenBank/DDBJ whole genome shotgun (WGS) entry which is preliminary data.</text>
</comment>
<organism evidence="9 10">
    <name type="scientific">Eiseniibacteriota bacterium</name>
    <dbReference type="NCBI Taxonomy" id="2212470"/>
    <lineage>
        <taxon>Bacteria</taxon>
        <taxon>Candidatus Eiseniibacteriota</taxon>
    </lineage>
</organism>